<organism evidence="2 3">
    <name type="scientific">Ancylostoma ceylanicum</name>
    <dbReference type="NCBI Taxonomy" id="53326"/>
    <lineage>
        <taxon>Eukaryota</taxon>
        <taxon>Metazoa</taxon>
        <taxon>Ecdysozoa</taxon>
        <taxon>Nematoda</taxon>
        <taxon>Chromadorea</taxon>
        <taxon>Rhabditida</taxon>
        <taxon>Rhabditina</taxon>
        <taxon>Rhabditomorpha</taxon>
        <taxon>Strongyloidea</taxon>
        <taxon>Ancylostomatidae</taxon>
        <taxon>Ancylostomatinae</taxon>
        <taxon>Ancylostoma</taxon>
    </lineage>
</organism>
<evidence type="ECO:0000313" key="2">
    <source>
        <dbReference type="EMBL" id="EYC18483.1"/>
    </source>
</evidence>
<proteinExistence type="predicted"/>
<feature type="compositionally biased region" description="Gly residues" evidence="1">
    <location>
        <begin position="163"/>
        <end position="177"/>
    </location>
</feature>
<dbReference type="Pfam" id="PF03057">
    <property type="entry name" value="DUF236"/>
    <property type="match status" value="4"/>
</dbReference>
<keyword evidence="3" id="KW-1185">Reference proteome</keyword>
<evidence type="ECO:0000256" key="1">
    <source>
        <dbReference type="SAM" id="MobiDB-lite"/>
    </source>
</evidence>
<comment type="caution">
    <text evidence="2">The sequence shown here is derived from an EMBL/GenBank/DDBJ whole genome shotgun (WGS) entry which is preliminary data.</text>
</comment>
<protein>
    <submittedName>
        <fullName evidence="2">Uncharacterized protein</fullName>
    </submittedName>
</protein>
<feature type="region of interest" description="Disordered" evidence="1">
    <location>
        <begin position="160"/>
        <end position="254"/>
    </location>
</feature>
<gene>
    <name evidence="2" type="primary">Acey_s0027.g1540</name>
    <name evidence="2" type="ORF">Y032_0027g1540</name>
</gene>
<name>A0A016UVJ7_9BILA</name>
<feature type="compositionally biased region" description="Gly residues" evidence="1">
    <location>
        <begin position="216"/>
        <end position="234"/>
    </location>
</feature>
<accession>A0A016UVJ7</accession>
<dbReference type="PANTHER" id="PTHR21592">
    <property type="entry name" value="CHROMOSOME UNDETERMINED SCAFFOLD_25, WHOLE GENOME SHOTGUN SEQUENCE"/>
    <property type="match status" value="1"/>
</dbReference>
<dbReference type="InterPro" id="IPR004296">
    <property type="entry name" value="DUF236"/>
</dbReference>
<reference evidence="3" key="1">
    <citation type="journal article" date="2015" name="Nat. Genet.">
        <title>The genome and transcriptome of the zoonotic hookworm Ancylostoma ceylanicum identify infection-specific gene families.</title>
        <authorList>
            <person name="Schwarz E.M."/>
            <person name="Hu Y."/>
            <person name="Antoshechkin I."/>
            <person name="Miller M.M."/>
            <person name="Sternberg P.W."/>
            <person name="Aroian R.V."/>
        </authorList>
    </citation>
    <scope>NUCLEOTIDE SEQUENCE</scope>
    <source>
        <strain evidence="3">HY135</strain>
    </source>
</reference>
<dbReference type="AlphaFoldDB" id="A0A016UVJ7"/>
<sequence>MNIYYSFTILDMITSYKRYFAGIPSSIHGGVRFKGWSRWLSRWSWRSRWCYGMGVSSTTMTQRNRSFFQPERLNIRPPQENKIVGTHDPNYQTLAGLNNADIFQNKGAAPPGGAGGWAGAGGGGPAAPNIRPPEQNKIVGTFDPNYQTLAGLNNEDVFKKDGGGGVPAGGGGGGGGFKPPAPPPPGQGKMAGTFDPNYQTLAGLNNDDVFKKKDGGGGGGGGFGGGGGGFGGGPAKPPQAPMKPAGGAKMAGTFDPNYQTLAGLNNEDVFKPKGGGGGFGGRY</sequence>
<dbReference type="Proteomes" id="UP000024635">
    <property type="component" value="Unassembled WGS sequence"/>
</dbReference>
<dbReference type="PANTHER" id="PTHR21592:SF4">
    <property type="entry name" value="MATH (MEPRIN-ASSOCIATED TRAF HOMOLOGY) DOMAIN CONTAINING"/>
    <property type="match status" value="1"/>
</dbReference>
<evidence type="ECO:0000313" key="3">
    <source>
        <dbReference type="Proteomes" id="UP000024635"/>
    </source>
</evidence>
<dbReference type="OrthoDB" id="5836450at2759"/>
<dbReference type="EMBL" id="JARK01001363">
    <property type="protein sequence ID" value="EYC18483.1"/>
    <property type="molecule type" value="Genomic_DNA"/>
</dbReference>